<reference evidence="7" key="1">
    <citation type="submission" date="2025-08" db="UniProtKB">
        <authorList>
            <consortium name="RefSeq"/>
        </authorList>
    </citation>
    <scope>IDENTIFICATION</scope>
</reference>
<evidence type="ECO:0000256" key="3">
    <source>
        <dbReference type="ARBA" id="ARBA00022801"/>
    </source>
</evidence>
<evidence type="ECO:0000259" key="5">
    <source>
        <dbReference type="Pfam" id="PF00413"/>
    </source>
</evidence>
<dbReference type="InterPro" id="IPR001818">
    <property type="entry name" value="Pept_M10_metallopeptidase"/>
</dbReference>
<dbReference type="Proteomes" id="UP000515204">
    <property type="component" value="Unplaced"/>
</dbReference>
<dbReference type="AlphaFoldDB" id="A0A6P3WX24"/>
<evidence type="ECO:0000313" key="7">
    <source>
        <dbReference type="RefSeq" id="XP_014470681.1"/>
    </source>
</evidence>
<evidence type="ECO:0000256" key="1">
    <source>
        <dbReference type="ARBA" id="ARBA00022670"/>
    </source>
</evidence>
<dbReference type="KEGG" id="dqu:106742341"/>
<proteinExistence type="predicted"/>
<accession>A0A6P3WX24</accession>
<keyword evidence="3" id="KW-0378">Hydrolase</keyword>
<dbReference type="SUPFAM" id="SSF50923">
    <property type="entry name" value="Hemopexin-like domain"/>
    <property type="match status" value="1"/>
</dbReference>
<dbReference type="OrthoDB" id="7550572at2759"/>
<organism evidence="6 7">
    <name type="scientific">Dinoponera quadriceps</name>
    <name type="common">South American ant</name>
    <dbReference type="NCBI Taxonomy" id="609295"/>
    <lineage>
        <taxon>Eukaryota</taxon>
        <taxon>Metazoa</taxon>
        <taxon>Ecdysozoa</taxon>
        <taxon>Arthropoda</taxon>
        <taxon>Hexapoda</taxon>
        <taxon>Insecta</taxon>
        <taxon>Pterygota</taxon>
        <taxon>Neoptera</taxon>
        <taxon>Endopterygota</taxon>
        <taxon>Hymenoptera</taxon>
        <taxon>Apocrita</taxon>
        <taxon>Aculeata</taxon>
        <taxon>Formicoidea</taxon>
        <taxon>Formicidae</taxon>
        <taxon>Ponerinae</taxon>
        <taxon>Ponerini</taxon>
        <taxon>Dinoponera</taxon>
    </lineage>
</organism>
<protein>
    <submittedName>
        <fullName evidence="7">Uncharacterized protein LOC106742341</fullName>
    </submittedName>
</protein>
<dbReference type="Pfam" id="PF00413">
    <property type="entry name" value="Peptidase_M10"/>
    <property type="match status" value="1"/>
</dbReference>
<keyword evidence="6" id="KW-1185">Reference proteome</keyword>
<feature type="non-terminal residue" evidence="7">
    <location>
        <position position="173"/>
    </location>
</feature>
<dbReference type="Gene3D" id="2.110.10.10">
    <property type="entry name" value="Hemopexin-like domain"/>
    <property type="match status" value="1"/>
</dbReference>
<name>A0A6P3WX24_DINQU</name>
<dbReference type="InterPro" id="IPR036375">
    <property type="entry name" value="Hemopexin-like_dom_sf"/>
</dbReference>
<keyword evidence="4" id="KW-0862">Zinc</keyword>
<dbReference type="GO" id="GO:0031012">
    <property type="term" value="C:extracellular matrix"/>
    <property type="evidence" value="ECO:0007669"/>
    <property type="project" value="InterPro"/>
</dbReference>
<dbReference type="GO" id="GO:0006508">
    <property type="term" value="P:proteolysis"/>
    <property type="evidence" value="ECO:0007669"/>
    <property type="project" value="UniProtKB-KW"/>
</dbReference>
<gene>
    <name evidence="7" type="primary">LOC106742341</name>
</gene>
<dbReference type="Gene3D" id="3.40.390.10">
    <property type="entry name" value="Collagenase (Catalytic Domain)"/>
    <property type="match status" value="1"/>
</dbReference>
<evidence type="ECO:0000313" key="6">
    <source>
        <dbReference type="Proteomes" id="UP000515204"/>
    </source>
</evidence>
<feature type="domain" description="Peptidase M10 metallopeptidase" evidence="5">
    <location>
        <begin position="4"/>
        <end position="63"/>
    </location>
</feature>
<keyword evidence="1" id="KW-0645">Protease</keyword>
<sequence length="173" mass="19748">MCPNPLDGPGGVLAHTSFPNGDDDYVTEVNVDRAESWHVHISKNSLRTHSLLYVIAHEIGHTLDNFIYVVSYPSYKLIRKLSFNDFGLPPTARINTAINTNKGRRFIVYNDHIVGEIDDCSTRIMNHRSIDEIFPGIPTGMTTAFRYTDGNLYFVKNHFYYKFNDFVKLITAT</sequence>
<dbReference type="GO" id="GO:0008270">
    <property type="term" value="F:zinc ion binding"/>
    <property type="evidence" value="ECO:0007669"/>
    <property type="project" value="InterPro"/>
</dbReference>
<dbReference type="GeneID" id="106742341"/>
<keyword evidence="2" id="KW-0479">Metal-binding</keyword>
<evidence type="ECO:0000256" key="4">
    <source>
        <dbReference type="ARBA" id="ARBA00022833"/>
    </source>
</evidence>
<evidence type="ECO:0000256" key="2">
    <source>
        <dbReference type="ARBA" id="ARBA00022723"/>
    </source>
</evidence>
<dbReference type="GO" id="GO:0004222">
    <property type="term" value="F:metalloendopeptidase activity"/>
    <property type="evidence" value="ECO:0007669"/>
    <property type="project" value="InterPro"/>
</dbReference>
<dbReference type="InterPro" id="IPR024079">
    <property type="entry name" value="MetalloPept_cat_dom_sf"/>
</dbReference>
<dbReference type="SUPFAM" id="SSF55486">
    <property type="entry name" value="Metalloproteases ('zincins'), catalytic domain"/>
    <property type="match status" value="1"/>
</dbReference>
<dbReference type="RefSeq" id="XP_014470681.1">
    <property type="nucleotide sequence ID" value="XM_014615195.1"/>
</dbReference>